<comment type="caution">
    <text evidence="1">The sequence shown here is derived from an EMBL/GenBank/DDBJ whole genome shotgun (WGS) entry which is preliminary data.</text>
</comment>
<sequence length="136" mass="15158">MPLERNSLFCKNCEPSNEEADEEGTSFLPSSMKESTISDLAVGQVAFTLPWAMFADMNERLMIVESYPAEKRRGGTTQMRIAKSNGNILVDRGSIWNEKYTPCVPCYAGVSPDQYVPVTLLPTNAFNKAVERLSKQ</sequence>
<organism evidence="1 2">
    <name type="scientific">candidate division WWE3 bacterium</name>
    <dbReference type="NCBI Taxonomy" id="2053526"/>
    <lineage>
        <taxon>Bacteria</taxon>
        <taxon>Katanobacteria</taxon>
    </lineage>
</organism>
<dbReference type="AlphaFoldDB" id="A0A7X9HS49"/>
<evidence type="ECO:0000313" key="2">
    <source>
        <dbReference type="Proteomes" id="UP000590542"/>
    </source>
</evidence>
<accession>A0A7X9HS49</accession>
<name>A0A7X9HS49_UNCKA</name>
<proteinExistence type="predicted"/>
<protein>
    <submittedName>
        <fullName evidence="1">Uncharacterized protein</fullName>
    </submittedName>
</protein>
<reference evidence="1 2" key="1">
    <citation type="journal article" date="2020" name="Biotechnol. Biofuels">
        <title>New insights from the biogas microbiome by comprehensive genome-resolved metagenomics of nearly 1600 species originating from multiple anaerobic digesters.</title>
        <authorList>
            <person name="Campanaro S."/>
            <person name="Treu L."/>
            <person name="Rodriguez-R L.M."/>
            <person name="Kovalovszki A."/>
            <person name="Ziels R.M."/>
            <person name="Maus I."/>
            <person name="Zhu X."/>
            <person name="Kougias P.G."/>
            <person name="Basile A."/>
            <person name="Luo G."/>
            <person name="Schluter A."/>
            <person name="Konstantinidis K.T."/>
            <person name="Angelidaki I."/>
        </authorList>
    </citation>
    <scope>NUCLEOTIDE SEQUENCE [LARGE SCALE GENOMIC DNA]</scope>
    <source>
        <strain evidence="1">AS27yjCOA_202</strain>
    </source>
</reference>
<gene>
    <name evidence="1" type="ORF">GYA37_00420</name>
</gene>
<dbReference type="Proteomes" id="UP000590542">
    <property type="component" value="Unassembled WGS sequence"/>
</dbReference>
<dbReference type="EMBL" id="JAAZNV010000005">
    <property type="protein sequence ID" value="NMB91293.1"/>
    <property type="molecule type" value="Genomic_DNA"/>
</dbReference>
<evidence type="ECO:0000313" key="1">
    <source>
        <dbReference type="EMBL" id="NMB91293.1"/>
    </source>
</evidence>